<evidence type="ECO:0000313" key="9">
    <source>
        <dbReference type="Proteomes" id="UP000235005"/>
    </source>
</evidence>
<feature type="domain" description="Ionotropic glutamate receptor C-terminal" evidence="7">
    <location>
        <begin position="38"/>
        <end position="261"/>
    </location>
</feature>
<dbReference type="InterPro" id="IPR018313">
    <property type="entry name" value="SBP_3_CS"/>
</dbReference>
<keyword evidence="3 5" id="KW-0732">Signal</keyword>
<dbReference type="PANTHER" id="PTHR35936:SF17">
    <property type="entry name" value="ARGININE-BINDING EXTRACELLULAR PROTEIN ARTP"/>
    <property type="match status" value="1"/>
</dbReference>
<feature type="chain" id="PRO_5014795083" evidence="5">
    <location>
        <begin position="27"/>
        <end position="269"/>
    </location>
</feature>
<evidence type="ECO:0000259" key="7">
    <source>
        <dbReference type="SMART" id="SM00079"/>
    </source>
</evidence>
<dbReference type="InterPro" id="IPR001638">
    <property type="entry name" value="Solute-binding_3/MltF_N"/>
</dbReference>
<dbReference type="PROSITE" id="PS01039">
    <property type="entry name" value="SBP_BACTERIAL_3"/>
    <property type="match status" value="1"/>
</dbReference>
<dbReference type="OrthoDB" id="9768183at2"/>
<comment type="subcellular location">
    <subcellularLocation>
        <location evidence="1">Cell envelope</location>
    </subcellularLocation>
</comment>
<sequence>MLIMTKLLQRLLLGVALTLACFQGHAGETLQRIIDFKTLKVGMSADQPPMTALNKQGGVMGYDVDLARALANAMRVQLDIKVIPFGELLDALDKGEVDMVISNMSITPERTEKAYFVGPYMMAGKSILTRNSVLAEAQDSGALNRPDLKVTALKGSTSAMFVTENLPEAQLLEVDSTDDGVASLLAGKVDAMVADMATCKLAVLRNRDAGLVTLKEPLTIEPVGIAINGDDPQFKNLVDNYLGAYAKTGILTKLREKWFEQGDWVSALP</sequence>
<evidence type="ECO:0000256" key="3">
    <source>
        <dbReference type="ARBA" id="ARBA00022729"/>
    </source>
</evidence>
<organism evidence="8 9">
    <name type="scientific">Pseudohalioglobus lutimaris</name>
    <dbReference type="NCBI Taxonomy" id="1737061"/>
    <lineage>
        <taxon>Bacteria</taxon>
        <taxon>Pseudomonadati</taxon>
        <taxon>Pseudomonadota</taxon>
        <taxon>Gammaproteobacteria</taxon>
        <taxon>Cellvibrionales</taxon>
        <taxon>Halieaceae</taxon>
        <taxon>Pseudohalioglobus</taxon>
    </lineage>
</organism>
<dbReference type="InterPro" id="IPR001320">
    <property type="entry name" value="Iontro_rcpt_C"/>
</dbReference>
<feature type="domain" description="Solute-binding protein family 3/N-terminal" evidence="6">
    <location>
        <begin position="38"/>
        <end position="262"/>
    </location>
</feature>
<dbReference type="GO" id="GO:0015276">
    <property type="term" value="F:ligand-gated monoatomic ion channel activity"/>
    <property type="evidence" value="ECO:0007669"/>
    <property type="project" value="InterPro"/>
</dbReference>
<evidence type="ECO:0000256" key="4">
    <source>
        <dbReference type="RuleBase" id="RU003744"/>
    </source>
</evidence>
<keyword evidence="9" id="KW-1185">Reference proteome</keyword>
<feature type="signal peptide" evidence="5">
    <location>
        <begin position="1"/>
        <end position="26"/>
    </location>
</feature>
<name>A0A2N5X3W2_9GAMM</name>
<dbReference type="GO" id="GO:0030313">
    <property type="term" value="C:cell envelope"/>
    <property type="evidence" value="ECO:0007669"/>
    <property type="project" value="UniProtKB-SubCell"/>
</dbReference>
<dbReference type="SUPFAM" id="SSF53850">
    <property type="entry name" value="Periplasmic binding protein-like II"/>
    <property type="match status" value="1"/>
</dbReference>
<dbReference type="PANTHER" id="PTHR35936">
    <property type="entry name" value="MEMBRANE-BOUND LYTIC MUREIN TRANSGLYCOSYLASE F"/>
    <property type="match status" value="1"/>
</dbReference>
<gene>
    <name evidence="8" type="ORF">C0039_08795</name>
</gene>
<dbReference type="Proteomes" id="UP000235005">
    <property type="component" value="Unassembled WGS sequence"/>
</dbReference>
<dbReference type="SMART" id="SM00079">
    <property type="entry name" value="PBPe"/>
    <property type="match status" value="1"/>
</dbReference>
<dbReference type="Pfam" id="PF00497">
    <property type="entry name" value="SBP_bac_3"/>
    <property type="match status" value="1"/>
</dbReference>
<evidence type="ECO:0000313" key="8">
    <source>
        <dbReference type="EMBL" id="PLW69150.1"/>
    </source>
</evidence>
<dbReference type="AlphaFoldDB" id="A0A2N5X3W2"/>
<comment type="similarity">
    <text evidence="2 4">Belongs to the bacterial solute-binding protein 3 family.</text>
</comment>
<accession>A0A2N5X3W2</accession>
<evidence type="ECO:0000256" key="5">
    <source>
        <dbReference type="SAM" id="SignalP"/>
    </source>
</evidence>
<reference evidence="8 9" key="1">
    <citation type="submission" date="2018-01" db="EMBL/GenBank/DDBJ databases">
        <title>The draft genome sequence of Halioglobus lutimaris HF004.</title>
        <authorList>
            <person name="Du Z.-J."/>
            <person name="Shi M.-J."/>
        </authorList>
    </citation>
    <scope>NUCLEOTIDE SEQUENCE [LARGE SCALE GENOMIC DNA]</scope>
    <source>
        <strain evidence="8 9">HF004</strain>
    </source>
</reference>
<proteinExistence type="inferred from homology"/>
<evidence type="ECO:0000256" key="2">
    <source>
        <dbReference type="ARBA" id="ARBA00010333"/>
    </source>
</evidence>
<evidence type="ECO:0000259" key="6">
    <source>
        <dbReference type="SMART" id="SM00062"/>
    </source>
</evidence>
<dbReference type="GO" id="GO:0016020">
    <property type="term" value="C:membrane"/>
    <property type="evidence" value="ECO:0007669"/>
    <property type="project" value="InterPro"/>
</dbReference>
<dbReference type="SMART" id="SM00062">
    <property type="entry name" value="PBPb"/>
    <property type="match status" value="1"/>
</dbReference>
<protein>
    <submittedName>
        <fullName evidence="8">ABC transporter substrate-binding protein</fullName>
    </submittedName>
</protein>
<evidence type="ECO:0000256" key="1">
    <source>
        <dbReference type="ARBA" id="ARBA00004196"/>
    </source>
</evidence>
<dbReference type="Gene3D" id="3.40.190.10">
    <property type="entry name" value="Periplasmic binding protein-like II"/>
    <property type="match status" value="2"/>
</dbReference>
<comment type="caution">
    <text evidence="8">The sequence shown here is derived from an EMBL/GenBank/DDBJ whole genome shotgun (WGS) entry which is preliminary data.</text>
</comment>
<dbReference type="EMBL" id="PKUS01000008">
    <property type="protein sequence ID" value="PLW69150.1"/>
    <property type="molecule type" value="Genomic_DNA"/>
</dbReference>
<dbReference type="PROSITE" id="PS51257">
    <property type="entry name" value="PROKAR_LIPOPROTEIN"/>
    <property type="match status" value="1"/>
</dbReference>